<dbReference type="GO" id="GO:0071281">
    <property type="term" value="P:cellular response to iron ion"/>
    <property type="evidence" value="ECO:0007669"/>
    <property type="project" value="TreeGrafter"/>
</dbReference>
<feature type="chain" id="PRO_5018225339" evidence="3">
    <location>
        <begin position="22"/>
        <end position="314"/>
    </location>
</feature>
<dbReference type="InterPro" id="IPR054828">
    <property type="entry name" value="Vit_B12_bind_prot"/>
</dbReference>
<dbReference type="EMBL" id="RFFG01000019">
    <property type="protein sequence ID" value="RMI44380.1"/>
    <property type="molecule type" value="Genomic_DNA"/>
</dbReference>
<dbReference type="PANTHER" id="PTHR30535:SF34">
    <property type="entry name" value="MOLYBDATE-BINDING PROTEIN MOLA"/>
    <property type="match status" value="1"/>
</dbReference>
<evidence type="ECO:0000313" key="5">
    <source>
        <dbReference type="EMBL" id="RMI44380.1"/>
    </source>
</evidence>
<dbReference type="RefSeq" id="WP_122194689.1">
    <property type="nucleotide sequence ID" value="NZ_JBHSKC010000004.1"/>
</dbReference>
<feature type="signal peptide" evidence="3">
    <location>
        <begin position="1"/>
        <end position="21"/>
    </location>
</feature>
<organism evidence="5 6">
    <name type="scientific">Actinomadura harenae</name>
    <dbReference type="NCBI Taxonomy" id="2483351"/>
    <lineage>
        <taxon>Bacteria</taxon>
        <taxon>Bacillati</taxon>
        <taxon>Actinomycetota</taxon>
        <taxon>Actinomycetes</taxon>
        <taxon>Streptosporangiales</taxon>
        <taxon>Thermomonosporaceae</taxon>
        <taxon>Actinomadura</taxon>
    </lineage>
</organism>
<dbReference type="CDD" id="cd01143">
    <property type="entry name" value="YvrC"/>
    <property type="match status" value="1"/>
</dbReference>
<evidence type="ECO:0000256" key="3">
    <source>
        <dbReference type="SAM" id="SignalP"/>
    </source>
</evidence>
<comment type="caution">
    <text evidence="5">The sequence shown here is derived from an EMBL/GenBank/DDBJ whole genome shotgun (WGS) entry which is preliminary data.</text>
</comment>
<accession>A0A3M2M5V4</accession>
<protein>
    <submittedName>
        <fullName evidence="5">ABC transporter substrate-binding protein</fullName>
    </submittedName>
</protein>
<sequence>MRPVRALGASLVIGVMALASACGGSGDSGKDKGKTSGAGPVVVQAANGSVTIPATPQHIVSLSPTHTETLFAIGAGKQVTAVDDMSNYPADAPRSKLSGFKPNAEAIIATKPDLVVLSDDMDGIVDALAKVKIPVLLEPAATKLDQVYDEIQDLGKATGHTAEATKLTEQMRTGIQQTVASASKATSGHKLSYYHELDNQLHTVTSKTFIGQVYGLFGLENIADTADKASGGYPQLSQEYLLRRDPNMIFLADTKCCGQSAVSVGKRPGWSDLTAVKKQNTVALDDDIASRWGPRLPEFVKSIAAAVQKASAAK</sequence>
<proteinExistence type="inferred from homology"/>
<evidence type="ECO:0000259" key="4">
    <source>
        <dbReference type="PROSITE" id="PS50983"/>
    </source>
</evidence>
<dbReference type="PROSITE" id="PS50983">
    <property type="entry name" value="FE_B12_PBP"/>
    <property type="match status" value="1"/>
</dbReference>
<evidence type="ECO:0000256" key="1">
    <source>
        <dbReference type="ARBA" id="ARBA00008814"/>
    </source>
</evidence>
<dbReference type="SUPFAM" id="SSF53807">
    <property type="entry name" value="Helical backbone' metal receptor"/>
    <property type="match status" value="1"/>
</dbReference>
<dbReference type="PANTHER" id="PTHR30535">
    <property type="entry name" value="VITAMIN B12-BINDING PROTEIN"/>
    <property type="match status" value="1"/>
</dbReference>
<dbReference type="Pfam" id="PF01497">
    <property type="entry name" value="Peripla_BP_2"/>
    <property type="match status" value="1"/>
</dbReference>
<name>A0A3M2M5V4_9ACTN</name>
<dbReference type="NCBIfam" id="NF038402">
    <property type="entry name" value="TroA_like"/>
    <property type="match status" value="1"/>
</dbReference>
<dbReference type="OrthoDB" id="6495095at2"/>
<reference evidence="5 6" key="1">
    <citation type="submission" date="2018-10" db="EMBL/GenBank/DDBJ databases">
        <title>Isolation from soil.</title>
        <authorList>
            <person name="Hu J."/>
        </authorList>
    </citation>
    <scope>NUCLEOTIDE SEQUENCE [LARGE SCALE GENOMIC DNA]</scope>
    <source>
        <strain evidence="5 6">NEAU-Ht49</strain>
    </source>
</reference>
<dbReference type="InterPro" id="IPR050902">
    <property type="entry name" value="ABC_Transporter_SBP"/>
</dbReference>
<dbReference type="Gene3D" id="3.40.50.1980">
    <property type="entry name" value="Nitrogenase molybdenum iron protein domain"/>
    <property type="match status" value="2"/>
</dbReference>
<feature type="domain" description="Fe/B12 periplasmic-binding" evidence="4">
    <location>
        <begin position="58"/>
        <end position="311"/>
    </location>
</feature>
<dbReference type="AlphaFoldDB" id="A0A3M2M5V4"/>
<comment type="similarity">
    <text evidence="1">Belongs to the bacterial solute-binding protein 8 family.</text>
</comment>
<dbReference type="InterPro" id="IPR002491">
    <property type="entry name" value="ABC_transptr_periplasmic_BD"/>
</dbReference>
<gene>
    <name evidence="5" type="ORF">EBO15_13405</name>
</gene>
<dbReference type="Proteomes" id="UP000282674">
    <property type="component" value="Unassembled WGS sequence"/>
</dbReference>
<dbReference type="PROSITE" id="PS51257">
    <property type="entry name" value="PROKAR_LIPOPROTEIN"/>
    <property type="match status" value="1"/>
</dbReference>
<keyword evidence="2 3" id="KW-0732">Signal</keyword>
<keyword evidence="6" id="KW-1185">Reference proteome</keyword>
<evidence type="ECO:0000313" key="6">
    <source>
        <dbReference type="Proteomes" id="UP000282674"/>
    </source>
</evidence>
<evidence type="ECO:0000256" key="2">
    <source>
        <dbReference type="ARBA" id="ARBA00022729"/>
    </source>
</evidence>